<dbReference type="EMBL" id="JAHIBW010000031">
    <property type="protein sequence ID" value="KAG7295294.1"/>
    <property type="molecule type" value="Genomic_DNA"/>
</dbReference>
<name>A0ABQ7PS74_PLUXY</name>
<evidence type="ECO:0000256" key="1">
    <source>
        <dbReference type="SAM" id="Phobius"/>
    </source>
</evidence>
<gene>
    <name evidence="2" type="ORF">JYU34_022299</name>
</gene>
<keyword evidence="3" id="KW-1185">Reference proteome</keyword>
<dbReference type="Proteomes" id="UP000823941">
    <property type="component" value="Chromosome 31"/>
</dbReference>
<accession>A0ABQ7PS74</accession>
<reference evidence="2 3" key="1">
    <citation type="submission" date="2021-06" db="EMBL/GenBank/DDBJ databases">
        <title>A haploid diamondback moth (Plutella xylostella L.) genome assembly resolves 31 chromosomes and identifies a diamide resistance mutation.</title>
        <authorList>
            <person name="Ward C.M."/>
            <person name="Perry K.D."/>
            <person name="Baker G."/>
            <person name="Powis K."/>
            <person name="Heckel D.G."/>
            <person name="Baxter S.W."/>
        </authorList>
    </citation>
    <scope>NUCLEOTIDE SEQUENCE [LARGE SCALE GENOMIC DNA]</scope>
    <source>
        <strain evidence="2 3">LV</strain>
        <tissue evidence="2">Single pupa</tissue>
    </source>
</reference>
<comment type="caution">
    <text evidence="2">The sequence shown here is derived from an EMBL/GenBank/DDBJ whole genome shotgun (WGS) entry which is preliminary data.</text>
</comment>
<feature type="transmembrane region" description="Helical" evidence="1">
    <location>
        <begin position="96"/>
        <end position="116"/>
    </location>
</feature>
<sequence length="135" mass="15997">MCSVAQIDCQCDNRQRQITSFQCSWKIRNFVNLQYFHSLHLRKRNITSASYNYYRIPPSYSKMTSVTKRVQNSIKGWYLRYLLATDLYIVEPWEKVVIHVLFALLFAAFWYFNYVMVASDSSELKHGHALVDPVL</sequence>
<keyword evidence="1" id="KW-1133">Transmembrane helix</keyword>
<evidence type="ECO:0000313" key="3">
    <source>
        <dbReference type="Proteomes" id="UP000823941"/>
    </source>
</evidence>
<evidence type="ECO:0000313" key="2">
    <source>
        <dbReference type="EMBL" id="KAG7295294.1"/>
    </source>
</evidence>
<keyword evidence="1" id="KW-0812">Transmembrane</keyword>
<protein>
    <submittedName>
        <fullName evidence="2">Uncharacterized protein</fullName>
    </submittedName>
</protein>
<proteinExistence type="predicted"/>
<organism evidence="2 3">
    <name type="scientific">Plutella xylostella</name>
    <name type="common">Diamondback moth</name>
    <name type="synonym">Plutella maculipennis</name>
    <dbReference type="NCBI Taxonomy" id="51655"/>
    <lineage>
        <taxon>Eukaryota</taxon>
        <taxon>Metazoa</taxon>
        <taxon>Ecdysozoa</taxon>
        <taxon>Arthropoda</taxon>
        <taxon>Hexapoda</taxon>
        <taxon>Insecta</taxon>
        <taxon>Pterygota</taxon>
        <taxon>Neoptera</taxon>
        <taxon>Endopterygota</taxon>
        <taxon>Lepidoptera</taxon>
        <taxon>Glossata</taxon>
        <taxon>Ditrysia</taxon>
        <taxon>Yponomeutoidea</taxon>
        <taxon>Plutellidae</taxon>
        <taxon>Plutella</taxon>
    </lineage>
</organism>
<keyword evidence="1" id="KW-0472">Membrane</keyword>